<sequence>MVRIPFRERPEWSDITPLEQNDGPHPLVPIAYSPTFSEAMGYFRAVLALDERSERALALTKEVIELNAANYTVWQFRRRVLAALETPMEQELEYCDEVAEDSPKNYQLWYHRRWCAERVGASGAQRELKFTARVLEEDAKNYHAWAHRQWTLRTLGGWEGELAFCEQLLAEDVRNNSAWNQRFFTIQTCPLLPGLEAMRRSEAQFAIDRIRLAPNNESPWRYLRGLYQDDIRALAEESPVVQVCQELLRDDGENVQALSWALDLAAAGHLVPEALHEGEPSNDEGRGSPSSMLEQLCMRLETADPIRSRYWRFRSQQLVRW</sequence>
<keyword evidence="15" id="KW-1185">Reference proteome</keyword>
<dbReference type="EC" id="2.5.1.59" evidence="3"/>
<comment type="cofactor">
    <cofactor evidence="1">
        <name>Mg(2+)</name>
        <dbReference type="ChEBI" id="CHEBI:18420"/>
    </cofactor>
</comment>
<evidence type="ECO:0000256" key="2">
    <source>
        <dbReference type="ARBA" id="ARBA00006734"/>
    </source>
</evidence>
<evidence type="ECO:0000256" key="10">
    <source>
        <dbReference type="ARBA" id="ARBA00041392"/>
    </source>
</evidence>
<evidence type="ECO:0000256" key="13">
    <source>
        <dbReference type="ARBA" id="ARBA00043219"/>
    </source>
</evidence>
<evidence type="ECO:0000256" key="4">
    <source>
        <dbReference type="ARBA" id="ARBA00012702"/>
    </source>
</evidence>
<evidence type="ECO:0000256" key="6">
    <source>
        <dbReference type="ARBA" id="ARBA00022679"/>
    </source>
</evidence>
<evidence type="ECO:0000256" key="8">
    <source>
        <dbReference type="ARBA" id="ARBA00022842"/>
    </source>
</evidence>
<dbReference type="STRING" id="105231.A0A1Y1HNH4"/>
<dbReference type="OrthoDB" id="272289at2759"/>
<protein>
    <recommendedName>
        <fullName evidence="9">Protein farnesyltransferase/geranylgeranyltransferase type-1 subunit alpha</fullName>
        <ecNumber evidence="4">2.5.1.58</ecNumber>
        <ecNumber evidence="3">2.5.1.59</ecNumber>
    </recommendedName>
    <alternativeName>
        <fullName evidence="12">CAAX farnesyltransferase subunit alpha</fullName>
    </alternativeName>
    <alternativeName>
        <fullName evidence="11">FTase-alpha</fullName>
    </alternativeName>
    <alternativeName>
        <fullName evidence="10">Ras proteins prenyltransferase subunit alpha</fullName>
    </alternativeName>
    <alternativeName>
        <fullName evidence="13">Type I protein geranyl-geranyltransferase subunit alpha</fullName>
    </alternativeName>
</protein>
<accession>A0A1Y1HNH4</accession>
<comment type="similarity">
    <text evidence="2">Belongs to the protein prenyltransferase subunit alpha family.</text>
</comment>
<evidence type="ECO:0000256" key="1">
    <source>
        <dbReference type="ARBA" id="ARBA00001946"/>
    </source>
</evidence>
<dbReference type="AlphaFoldDB" id="A0A1Y1HNH4"/>
<keyword evidence="8" id="KW-0460">Magnesium</keyword>
<evidence type="ECO:0000256" key="3">
    <source>
        <dbReference type="ARBA" id="ARBA00012700"/>
    </source>
</evidence>
<evidence type="ECO:0000313" key="15">
    <source>
        <dbReference type="Proteomes" id="UP000054558"/>
    </source>
</evidence>
<reference evidence="14 15" key="1">
    <citation type="journal article" date="2014" name="Nat. Commun.">
        <title>Klebsormidium flaccidum genome reveals primary factors for plant terrestrial adaptation.</title>
        <authorList>
            <person name="Hori K."/>
            <person name="Maruyama F."/>
            <person name="Fujisawa T."/>
            <person name="Togashi T."/>
            <person name="Yamamoto N."/>
            <person name="Seo M."/>
            <person name="Sato S."/>
            <person name="Yamada T."/>
            <person name="Mori H."/>
            <person name="Tajima N."/>
            <person name="Moriyama T."/>
            <person name="Ikeuchi M."/>
            <person name="Watanabe M."/>
            <person name="Wada H."/>
            <person name="Kobayashi K."/>
            <person name="Saito M."/>
            <person name="Masuda T."/>
            <person name="Sasaki-Sekimoto Y."/>
            <person name="Mashiguchi K."/>
            <person name="Awai K."/>
            <person name="Shimojima M."/>
            <person name="Masuda S."/>
            <person name="Iwai M."/>
            <person name="Nobusawa T."/>
            <person name="Narise T."/>
            <person name="Kondo S."/>
            <person name="Saito H."/>
            <person name="Sato R."/>
            <person name="Murakawa M."/>
            <person name="Ihara Y."/>
            <person name="Oshima-Yamada Y."/>
            <person name="Ohtaka K."/>
            <person name="Satoh M."/>
            <person name="Sonobe K."/>
            <person name="Ishii M."/>
            <person name="Ohtani R."/>
            <person name="Kanamori-Sato M."/>
            <person name="Honoki R."/>
            <person name="Miyazaki D."/>
            <person name="Mochizuki H."/>
            <person name="Umetsu J."/>
            <person name="Higashi K."/>
            <person name="Shibata D."/>
            <person name="Kamiya Y."/>
            <person name="Sato N."/>
            <person name="Nakamura Y."/>
            <person name="Tabata S."/>
            <person name="Ida S."/>
            <person name="Kurokawa K."/>
            <person name="Ohta H."/>
        </authorList>
    </citation>
    <scope>NUCLEOTIDE SEQUENCE [LARGE SCALE GENOMIC DNA]</scope>
    <source>
        <strain evidence="14 15">NIES-2285</strain>
    </source>
</reference>
<gene>
    <name evidence="14" type="ORF">KFL_000270420</name>
</gene>
<dbReference type="GO" id="GO:0005737">
    <property type="term" value="C:cytoplasm"/>
    <property type="evidence" value="ECO:0000318"/>
    <property type="project" value="GO_Central"/>
</dbReference>
<evidence type="ECO:0000256" key="7">
    <source>
        <dbReference type="ARBA" id="ARBA00022737"/>
    </source>
</evidence>
<evidence type="ECO:0000256" key="9">
    <source>
        <dbReference type="ARBA" id="ARBA00040965"/>
    </source>
</evidence>
<dbReference type="GO" id="GO:0004660">
    <property type="term" value="F:protein farnesyltransferase activity"/>
    <property type="evidence" value="ECO:0007669"/>
    <property type="project" value="UniProtKB-EC"/>
</dbReference>
<name>A0A1Y1HNH4_KLENI</name>
<dbReference type="PANTHER" id="PTHR11129:SF1">
    <property type="entry name" value="PROTEIN FARNESYLTRANSFERASE_GERANYLGERANYLTRANSFERASE TYPE-1 SUBUNIT ALPHA"/>
    <property type="match status" value="1"/>
</dbReference>
<dbReference type="GO" id="GO:0005965">
    <property type="term" value="C:protein farnesyltransferase complex"/>
    <property type="evidence" value="ECO:0000318"/>
    <property type="project" value="GO_Central"/>
</dbReference>
<evidence type="ECO:0000313" key="14">
    <source>
        <dbReference type="EMBL" id="GAQ79282.1"/>
    </source>
</evidence>
<organism evidence="14 15">
    <name type="scientific">Klebsormidium nitens</name>
    <name type="common">Green alga</name>
    <name type="synonym">Ulothrix nitens</name>
    <dbReference type="NCBI Taxonomy" id="105231"/>
    <lineage>
        <taxon>Eukaryota</taxon>
        <taxon>Viridiplantae</taxon>
        <taxon>Streptophyta</taxon>
        <taxon>Klebsormidiophyceae</taxon>
        <taxon>Klebsormidiales</taxon>
        <taxon>Klebsormidiaceae</taxon>
        <taxon>Klebsormidium</taxon>
    </lineage>
</organism>
<dbReference type="InterPro" id="IPR002088">
    <property type="entry name" value="Prenyl_trans_a"/>
</dbReference>
<dbReference type="Pfam" id="PF01239">
    <property type="entry name" value="PPTA"/>
    <property type="match status" value="4"/>
</dbReference>
<dbReference type="PROSITE" id="PS51147">
    <property type="entry name" value="PFTA"/>
    <property type="match status" value="5"/>
</dbReference>
<dbReference type="OMA" id="WAIRTFN"/>
<dbReference type="Proteomes" id="UP000054558">
    <property type="component" value="Unassembled WGS sequence"/>
</dbReference>
<dbReference type="SUPFAM" id="SSF48439">
    <property type="entry name" value="Protein prenylyltransferase"/>
    <property type="match status" value="1"/>
</dbReference>
<dbReference type="GO" id="GO:0004662">
    <property type="term" value="F:CAAX-protein geranylgeranyltransferase activity"/>
    <property type="evidence" value="ECO:0007669"/>
    <property type="project" value="UniProtKB-EC"/>
</dbReference>
<dbReference type="PANTHER" id="PTHR11129">
    <property type="entry name" value="PROTEIN FARNESYLTRANSFERASE ALPHA SUBUNIT/RAB GERANYLGERANYL TRANSFERASE ALPHA SUBUNIT"/>
    <property type="match status" value="1"/>
</dbReference>
<dbReference type="GO" id="GO:0005953">
    <property type="term" value="C:CAAX-protein geranylgeranyltransferase complex"/>
    <property type="evidence" value="ECO:0000318"/>
    <property type="project" value="GO_Central"/>
</dbReference>
<dbReference type="EC" id="2.5.1.58" evidence="4"/>
<dbReference type="Gene3D" id="1.25.40.120">
    <property type="entry name" value="Protein prenylyltransferase"/>
    <property type="match status" value="1"/>
</dbReference>
<evidence type="ECO:0000256" key="12">
    <source>
        <dbReference type="ARBA" id="ARBA00043086"/>
    </source>
</evidence>
<dbReference type="EMBL" id="DF236976">
    <property type="protein sequence ID" value="GAQ79282.1"/>
    <property type="molecule type" value="Genomic_DNA"/>
</dbReference>
<evidence type="ECO:0000256" key="5">
    <source>
        <dbReference type="ARBA" id="ARBA00022602"/>
    </source>
</evidence>
<dbReference type="GO" id="GO:0007323">
    <property type="term" value="P:peptide pheromone maturation"/>
    <property type="evidence" value="ECO:0000318"/>
    <property type="project" value="GO_Central"/>
</dbReference>
<evidence type="ECO:0000256" key="11">
    <source>
        <dbReference type="ARBA" id="ARBA00042436"/>
    </source>
</evidence>
<keyword evidence="5" id="KW-0637">Prenyltransferase</keyword>
<keyword evidence="7" id="KW-0677">Repeat</keyword>
<proteinExistence type="inferred from homology"/>
<keyword evidence="6 14" id="KW-0808">Transferase</keyword>